<keyword evidence="2" id="KW-1185">Reference proteome</keyword>
<comment type="caution">
    <text evidence="1">The sequence shown here is derived from an EMBL/GenBank/DDBJ whole genome shotgun (WGS) entry which is preliminary data.</text>
</comment>
<dbReference type="Proteomes" id="UP001203880">
    <property type="component" value="Unassembled WGS sequence"/>
</dbReference>
<evidence type="ECO:0000313" key="1">
    <source>
        <dbReference type="EMBL" id="MCL6285220.1"/>
    </source>
</evidence>
<dbReference type="RefSeq" id="WP_249711800.1">
    <property type="nucleotide sequence ID" value="NZ_JAMFMB010000024.1"/>
</dbReference>
<reference evidence="1" key="1">
    <citation type="submission" date="2022-05" db="EMBL/GenBank/DDBJ databases">
        <authorList>
            <person name="Park J.-S."/>
        </authorList>
    </citation>
    <scope>NUCLEOTIDE SEQUENCE</scope>
    <source>
        <strain evidence="1">2012CJ41-6</strain>
    </source>
</reference>
<organism evidence="1 2">
    <name type="scientific">Ruegeria spongiae</name>
    <dbReference type="NCBI Taxonomy" id="2942209"/>
    <lineage>
        <taxon>Bacteria</taxon>
        <taxon>Pseudomonadati</taxon>
        <taxon>Pseudomonadota</taxon>
        <taxon>Alphaproteobacteria</taxon>
        <taxon>Rhodobacterales</taxon>
        <taxon>Roseobacteraceae</taxon>
        <taxon>Ruegeria</taxon>
    </lineage>
</organism>
<proteinExistence type="predicted"/>
<sequence length="63" mass="7007">MTQSLLETARANRLSALAHLERTRQGKTRTESVLSFSDRRAERMPPLVFTSCRGKSTETALAA</sequence>
<evidence type="ECO:0000313" key="2">
    <source>
        <dbReference type="Proteomes" id="UP001203880"/>
    </source>
</evidence>
<name>A0ABT0Q5S2_9RHOB</name>
<gene>
    <name evidence="1" type="ORF">M3P21_16955</name>
</gene>
<protein>
    <submittedName>
        <fullName evidence="1">Uncharacterized protein</fullName>
    </submittedName>
</protein>
<dbReference type="EMBL" id="JAMFMB010000024">
    <property type="protein sequence ID" value="MCL6285220.1"/>
    <property type="molecule type" value="Genomic_DNA"/>
</dbReference>
<accession>A0ABT0Q5S2</accession>